<evidence type="ECO:0000313" key="2">
    <source>
        <dbReference type="Proteomes" id="UP000182114"/>
    </source>
</evidence>
<dbReference type="EMBL" id="FNBD01000003">
    <property type="protein sequence ID" value="SDE73860.1"/>
    <property type="molecule type" value="Genomic_DNA"/>
</dbReference>
<proteinExistence type="predicted"/>
<sequence length="331" mass="37588">MKKTFGTLICISLFLASCGDSKEKQVDEHGTTTTSAVPESKFDSNEFIGKYNAYIDFGNAFHKRANDTYNHYFDWASVENGPKGAKNIKGVYGLPEHSLNALEKGLLMNVEIAGVDAPMKVVHEKAKNLFNILEEADGYYKKQDYKDDAFVKGQELHERLKKAFDAYFIAYDTMFSEFVVVQDELFAFDVEKFKSSGQLIKYNLMMGLHTSEAVLDVIGGLDGPELKNIDMKAFDTKVAEFRLFYDALEKLAQDETQFKKEYGTSVGAKHSLKSFITTGEQFIREIRNLKERVEEGDFKYSIVHPSIPDNGSTLKLSKTYSKMVNEYNRIQ</sequence>
<dbReference type="Pfam" id="PF12889">
    <property type="entry name" value="DUF3829"/>
    <property type="match status" value="1"/>
</dbReference>
<keyword evidence="2" id="KW-1185">Reference proteome</keyword>
<protein>
    <recommendedName>
        <fullName evidence="3">DUF3829 domain-containing protein</fullName>
    </recommendedName>
</protein>
<dbReference type="eggNOG" id="ENOG5030WKN">
    <property type="taxonomic scope" value="Bacteria"/>
</dbReference>
<name>A0A1G7FD87_9FLAO</name>
<evidence type="ECO:0008006" key="3">
    <source>
        <dbReference type="Google" id="ProtNLM"/>
    </source>
</evidence>
<dbReference type="Proteomes" id="UP000182114">
    <property type="component" value="Unassembled WGS sequence"/>
</dbReference>
<dbReference type="InterPro" id="IPR024291">
    <property type="entry name" value="DUF3829"/>
</dbReference>
<organism evidence="1 2">
    <name type="scientific">Cellulophaga baltica</name>
    <dbReference type="NCBI Taxonomy" id="76594"/>
    <lineage>
        <taxon>Bacteria</taxon>
        <taxon>Pseudomonadati</taxon>
        <taxon>Bacteroidota</taxon>
        <taxon>Flavobacteriia</taxon>
        <taxon>Flavobacteriales</taxon>
        <taxon>Flavobacteriaceae</taxon>
        <taxon>Cellulophaga</taxon>
    </lineage>
</organism>
<dbReference type="AlphaFoldDB" id="A0A1G7FD87"/>
<evidence type="ECO:0000313" key="1">
    <source>
        <dbReference type="EMBL" id="SDE73860.1"/>
    </source>
</evidence>
<dbReference type="PROSITE" id="PS51257">
    <property type="entry name" value="PROKAR_LIPOPROTEIN"/>
    <property type="match status" value="1"/>
</dbReference>
<gene>
    <name evidence="1" type="ORF">SAMN04487992_103186</name>
</gene>
<accession>A0A1G7FD87</accession>
<reference evidence="2" key="1">
    <citation type="submission" date="2016-10" db="EMBL/GenBank/DDBJ databases">
        <authorList>
            <person name="Varghese N."/>
            <person name="Submissions S."/>
        </authorList>
    </citation>
    <scope>NUCLEOTIDE SEQUENCE [LARGE SCALE GENOMIC DNA]</scope>
    <source>
        <strain evidence="2">DSM 24729</strain>
    </source>
</reference>
<dbReference type="RefSeq" id="WP_074537801.1">
    <property type="nucleotide sequence ID" value="NZ_FNBD01000003.1"/>
</dbReference>